<dbReference type="Gene3D" id="1.10.10.60">
    <property type="entry name" value="Homeodomain-like"/>
    <property type="match status" value="1"/>
</dbReference>
<dbReference type="AlphaFoldDB" id="A0A409WPD3"/>
<feature type="region of interest" description="Disordered" evidence="6">
    <location>
        <begin position="284"/>
        <end position="307"/>
    </location>
</feature>
<comment type="similarity">
    <text evidence="1">Belongs to the TALE/M-ATYP homeobox family.</text>
</comment>
<dbReference type="InterPro" id="IPR009057">
    <property type="entry name" value="Homeodomain-like_sf"/>
</dbReference>
<evidence type="ECO:0000259" key="7">
    <source>
        <dbReference type="PROSITE" id="PS50071"/>
    </source>
</evidence>
<keyword evidence="2 5" id="KW-0238">DNA-binding</keyword>
<sequence>MSHQSESQSISGGRKGKEKKLRKSSTRTSSFSLTSPAPGSLPVVEDAPTVLPYRRKKPTFTKEVTEFLKSWIIEHADYPYPNEKEKKQLSEITGLSGVQITNWMVNARRRIPSLSQPKVASTSLPAAQSGLCGDISPSSLWSNQQTTESMAHAHSTTGVYLRPILPMFYPAPTHNYRSELYPRGQLQLGGTSPNISQLNTYSSSSDFKPATEWIHGSRRNYTEDNLYAPTQAMSRQQQTYSQQYIPQNSPFVWDRTQQISQTEVYNAQQYYYSDDRKQQVSRYLQPNEPDPNASPPAHYEHRYSQHG</sequence>
<feature type="compositionally biased region" description="Polar residues" evidence="6">
    <location>
        <begin position="1"/>
        <end position="10"/>
    </location>
</feature>
<evidence type="ECO:0000256" key="6">
    <source>
        <dbReference type="SAM" id="MobiDB-lite"/>
    </source>
</evidence>
<protein>
    <recommendedName>
        <fullName evidence="7">Homeobox domain-containing protein</fullName>
    </recommendedName>
</protein>
<evidence type="ECO:0000256" key="1">
    <source>
        <dbReference type="ARBA" id="ARBA00005800"/>
    </source>
</evidence>
<gene>
    <name evidence="8" type="ORF">CVT25_003651</name>
</gene>
<reference evidence="8 9" key="1">
    <citation type="journal article" date="2018" name="Evol. Lett.">
        <title>Horizontal gene cluster transfer increased hallucinogenic mushroom diversity.</title>
        <authorList>
            <person name="Reynolds H.T."/>
            <person name="Vijayakumar V."/>
            <person name="Gluck-Thaler E."/>
            <person name="Korotkin H.B."/>
            <person name="Matheny P.B."/>
            <person name="Slot J.C."/>
        </authorList>
    </citation>
    <scope>NUCLEOTIDE SEQUENCE [LARGE SCALE GENOMIC DNA]</scope>
    <source>
        <strain evidence="8 9">2631</strain>
    </source>
</reference>
<evidence type="ECO:0000313" key="9">
    <source>
        <dbReference type="Proteomes" id="UP000283269"/>
    </source>
</evidence>
<dbReference type="InParanoid" id="A0A409WPD3"/>
<dbReference type="CDD" id="cd00086">
    <property type="entry name" value="homeodomain"/>
    <property type="match status" value="1"/>
</dbReference>
<feature type="compositionally biased region" description="Low complexity" evidence="6">
    <location>
        <begin position="26"/>
        <end position="35"/>
    </location>
</feature>
<comment type="subcellular location">
    <subcellularLocation>
        <location evidence="5">Nucleus</location>
    </subcellularLocation>
</comment>
<proteinExistence type="inferred from homology"/>
<dbReference type="SMART" id="SM00389">
    <property type="entry name" value="HOX"/>
    <property type="match status" value="1"/>
</dbReference>
<feature type="compositionally biased region" description="Basic residues" evidence="6">
    <location>
        <begin position="14"/>
        <end position="25"/>
    </location>
</feature>
<dbReference type="STRING" id="93625.A0A409WPD3"/>
<organism evidence="8 9">
    <name type="scientific">Psilocybe cyanescens</name>
    <dbReference type="NCBI Taxonomy" id="93625"/>
    <lineage>
        <taxon>Eukaryota</taxon>
        <taxon>Fungi</taxon>
        <taxon>Dikarya</taxon>
        <taxon>Basidiomycota</taxon>
        <taxon>Agaricomycotina</taxon>
        <taxon>Agaricomycetes</taxon>
        <taxon>Agaricomycetidae</taxon>
        <taxon>Agaricales</taxon>
        <taxon>Agaricineae</taxon>
        <taxon>Strophariaceae</taxon>
        <taxon>Psilocybe</taxon>
    </lineage>
</organism>
<accession>A0A409WPD3</accession>
<keyword evidence="3 5" id="KW-0371">Homeobox</keyword>
<feature type="domain" description="Homeobox" evidence="7">
    <location>
        <begin position="51"/>
        <end position="114"/>
    </location>
</feature>
<evidence type="ECO:0000256" key="4">
    <source>
        <dbReference type="ARBA" id="ARBA00023242"/>
    </source>
</evidence>
<evidence type="ECO:0000256" key="3">
    <source>
        <dbReference type="ARBA" id="ARBA00023155"/>
    </source>
</evidence>
<evidence type="ECO:0000313" key="8">
    <source>
        <dbReference type="EMBL" id="PPQ80368.1"/>
    </source>
</evidence>
<dbReference type="InterPro" id="IPR001356">
    <property type="entry name" value="HD"/>
</dbReference>
<dbReference type="InterPro" id="IPR008422">
    <property type="entry name" value="KN_HD"/>
</dbReference>
<feature type="region of interest" description="Disordered" evidence="6">
    <location>
        <begin position="1"/>
        <end position="45"/>
    </location>
</feature>
<dbReference type="GO" id="GO:0005634">
    <property type="term" value="C:nucleus"/>
    <property type="evidence" value="ECO:0007669"/>
    <property type="project" value="UniProtKB-SubCell"/>
</dbReference>
<evidence type="ECO:0000256" key="5">
    <source>
        <dbReference type="PROSITE-ProRule" id="PRU00108"/>
    </source>
</evidence>
<name>A0A409WPD3_PSICY</name>
<dbReference type="Pfam" id="PF05920">
    <property type="entry name" value="Homeobox_KN"/>
    <property type="match status" value="1"/>
</dbReference>
<feature type="DNA-binding region" description="Homeobox" evidence="5">
    <location>
        <begin position="53"/>
        <end position="115"/>
    </location>
</feature>
<dbReference type="PANTHER" id="PTHR11850">
    <property type="entry name" value="HOMEOBOX PROTEIN TRANSCRIPTION FACTORS"/>
    <property type="match status" value="1"/>
</dbReference>
<dbReference type="PROSITE" id="PS50071">
    <property type="entry name" value="HOMEOBOX_2"/>
    <property type="match status" value="1"/>
</dbReference>
<dbReference type="GO" id="GO:0003677">
    <property type="term" value="F:DNA binding"/>
    <property type="evidence" value="ECO:0007669"/>
    <property type="project" value="UniProtKB-UniRule"/>
</dbReference>
<keyword evidence="9" id="KW-1185">Reference proteome</keyword>
<dbReference type="Proteomes" id="UP000283269">
    <property type="component" value="Unassembled WGS sequence"/>
</dbReference>
<dbReference type="OrthoDB" id="10056939at2759"/>
<keyword evidence="4 5" id="KW-0539">Nucleus</keyword>
<dbReference type="InterPro" id="IPR050224">
    <property type="entry name" value="TALE_homeobox"/>
</dbReference>
<feature type="compositionally biased region" description="Basic and acidic residues" evidence="6">
    <location>
        <begin position="298"/>
        <end position="307"/>
    </location>
</feature>
<evidence type="ECO:0000256" key="2">
    <source>
        <dbReference type="ARBA" id="ARBA00023125"/>
    </source>
</evidence>
<dbReference type="SUPFAM" id="SSF46689">
    <property type="entry name" value="Homeodomain-like"/>
    <property type="match status" value="1"/>
</dbReference>
<dbReference type="EMBL" id="NHYD01003335">
    <property type="protein sequence ID" value="PPQ80368.1"/>
    <property type="molecule type" value="Genomic_DNA"/>
</dbReference>
<dbReference type="GO" id="GO:0006355">
    <property type="term" value="P:regulation of DNA-templated transcription"/>
    <property type="evidence" value="ECO:0007669"/>
    <property type="project" value="InterPro"/>
</dbReference>
<comment type="caution">
    <text evidence="8">The sequence shown here is derived from an EMBL/GenBank/DDBJ whole genome shotgun (WGS) entry which is preliminary data.</text>
</comment>